<dbReference type="EMBL" id="CM007366">
    <property type="protein sequence ID" value="OIW09903.1"/>
    <property type="molecule type" value="Genomic_DNA"/>
</dbReference>
<evidence type="ECO:0000256" key="1">
    <source>
        <dbReference type="SAM" id="Phobius"/>
    </source>
</evidence>
<proteinExistence type="predicted"/>
<reference evidence="2 3" key="1">
    <citation type="journal article" date="2017" name="Plant Biotechnol. J.">
        <title>A comprehensive draft genome sequence for lupin (Lupinus angustifolius), an emerging health food: insights into plant-microbe interactions and legume evolution.</title>
        <authorList>
            <person name="Hane J.K."/>
            <person name="Ming Y."/>
            <person name="Kamphuis L.G."/>
            <person name="Nelson M.N."/>
            <person name="Garg G."/>
            <person name="Atkins C.A."/>
            <person name="Bayer P.E."/>
            <person name="Bravo A."/>
            <person name="Bringans S."/>
            <person name="Cannon S."/>
            <person name="Edwards D."/>
            <person name="Foley R."/>
            <person name="Gao L.L."/>
            <person name="Harrison M.J."/>
            <person name="Huang W."/>
            <person name="Hurgobin B."/>
            <person name="Li S."/>
            <person name="Liu C.W."/>
            <person name="McGrath A."/>
            <person name="Morahan G."/>
            <person name="Murray J."/>
            <person name="Weller J."/>
            <person name="Jian J."/>
            <person name="Singh K.B."/>
        </authorList>
    </citation>
    <scope>NUCLEOTIDE SEQUENCE [LARGE SCALE GENOMIC DNA]</scope>
    <source>
        <strain evidence="3">cv. Tanjil</strain>
        <tissue evidence="2">Whole plant</tissue>
    </source>
</reference>
<dbReference type="Proteomes" id="UP000188354">
    <property type="component" value="Chromosome LG06"/>
</dbReference>
<keyword evidence="1" id="KW-1133">Transmembrane helix</keyword>
<keyword evidence="1" id="KW-0472">Membrane</keyword>
<protein>
    <submittedName>
        <fullName evidence="2">Uncharacterized protein</fullName>
    </submittedName>
</protein>
<dbReference type="AlphaFoldDB" id="A0A4P1RFR5"/>
<gene>
    <name evidence="2" type="ORF">TanjilG_32052</name>
</gene>
<evidence type="ECO:0000313" key="2">
    <source>
        <dbReference type="EMBL" id="OIW09903.1"/>
    </source>
</evidence>
<name>A0A4P1RFR5_LUPAN</name>
<keyword evidence="1" id="KW-0812">Transmembrane</keyword>
<accession>A0A4P1RFR5</accession>
<sequence length="99" mass="11696">MTKYPLDCPDPQKTIKIPKYKQHWQISWDTSFLVLLHGIIYFTFVSPVKTAYFSAKLAENIGLHQPNSSIAMQKNKYEKQNEKRRLHHVADFKCRQSKD</sequence>
<keyword evidence="3" id="KW-1185">Reference proteome</keyword>
<feature type="transmembrane region" description="Helical" evidence="1">
    <location>
        <begin position="26"/>
        <end position="44"/>
    </location>
</feature>
<evidence type="ECO:0000313" key="3">
    <source>
        <dbReference type="Proteomes" id="UP000188354"/>
    </source>
</evidence>
<organism evidence="2 3">
    <name type="scientific">Lupinus angustifolius</name>
    <name type="common">Narrow-leaved blue lupine</name>
    <dbReference type="NCBI Taxonomy" id="3871"/>
    <lineage>
        <taxon>Eukaryota</taxon>
        <taxon>Viridiplantae</taxon>
        <taxon>Streptophyta</taxon>
        <taxon>Embryophyta</taxon>
        <taxon>Tracheophyta</taxon>
        <taxon>Spermatophyta</taxon>
        <taxon>Magnoliopsida</taxon>
        <taxon>eudicotyledons</taxon>
        <taxon>Gunneridae</taxon>
        <taxon>Pentapetalae</taxon>
        <taxon>rosids</taxon>
        <taxon>fabids</taxon>
        <taxon>Fabales</taxon>
        <taxon>Fabaceae</taxon>
        <taxon>Papilionoideae</taxon>
        <taxon>50 kb inversion clade</taxon>
        <taxon>genistoids sensu lato</taxon>
        <taxon>core genistoids</taxon>
        <taxon>Genisteae</taxon>
        <taxon>Lupinus</taxon>
    </lineage>
</organism>
<dbReference type="Gramene" id="OIW09903">
    <property type="protein sequence ID" value="OIW09903"/>
    <property type="gene ID" value="TanjilG_32052"/>
</dbReference>